<dbReference type="RefSeq" id="WP_150771098.1">
    <property type="nucleotide sequence ID" value="NZ_CABVIY010000004.1"/>
</dbReference>
<dbReference type="EMBL" id="CABVIY010000004">
    <property type="protein sequence ID" value="VVP89017.1"/>
    <property type="molecule type" value="Genomic_DNA"/>
</dbReference>
<evidence type="ECO:0000313" key="1">
    <source>
        <dbReference type="EMBL" id="VVP89017.1"/>
    </source>
</evidence>
<sequence length="94" mass="10779">MRERYEIHFVASEFKRVIIIERSSMSDLDAWKAALLHHGECAGATFNIRLITDAMAVATDRGIRQVRWNKASHTIAWSERAKLARNTVGLRNIE</sequence>
<organism evidence="1 2">
    <name type="scientific">Pseudomonas fluorescens</name>
    <dbReference type="NCBI Taxonomy" id="294"/>
    <lineage>
        <taxon>Bacteria</taxon>
        <taxon>Pseudomonadati</taxon>
        <taxon>Pseudomonadota</taxon>
        <taxon>Gammaproteobacteria</taxon>
        <taxon>Pseudomonadales</taxon>
        <taxon>Pseudomonadaceae</taxon>
        <taxon>Pseudomonas</taxon>
    </lineage>
</organism>
<gene>
    <name evidence="1" type="ORF">PS918_03046</name>
</gene>
<dbReference type="Proteomes" id="UP000326611">
    <property type="component" value="Unassembled WGS sequence"/>
</dbReference>
<dbReference type="AlphaFoldDB" id="A0A5E7STL3"/>
<proteinExistence type="predicted"/>
<name>A0A5E7STL3_PSEFL</name>
<reference evidence="1 2" key="1">
    <citation type="submission" date="2019-09" db="EMBL/GenBank/DDBJ databases">
        <authorList>
            <person name="Chandra G."/>
            <person name="Truman W A."/>
        </authorList>
    </citation>
    <scope>NUCLEOTIDE SEQUENCE [LARGE SCALE GENOMIC DNA]</scope>
    <source>
        <strain evidence="1">PS918</strain>
    </source>
</reference>
<evidence type="ECO:0000313" key="2">
    <source>
        <dbReference type="Proteomes" id="UP000326611"/>
    </source>
</evidence>
<dbReference type="OrthoDB" id="6889776at2"/>
<protein>
    <submittedName>
        <fullName evidence="1">Uncharacterized protein</fullName>
    </submittedName>
</protein>
<accession>A0A5E7STL3</accession>